<dbReference type="PANTHER" id="PTHR48022">
    <property type="entry name" value="PLASTIDIC GLUCOSE TRANSPORTER 4"/>
    <property type="match status" value="1"/>
</dbReference>
<evidence type="ECO:0000313" key="11">
    <source>
        <dbReference type="EMBL" id="OAP65709.1"/>
    </source>
</evidence>
<dbReference type="Pfam" id="PF00083">
    <property type="entry name" value="Sugar_tr"/>
    <property type="match status" value="1"/>
</dbReference>
<evidence type="ECO:0000256" key="1">
    <source>
        <dbReference type="ARBA" id="ARBA00004141"/>
    </source>
</evidence>
<feature type="transmembrane region" description="Helical" evidence="9">
    <location>
        <begin position="150"/>
        <end position="171"/>
    </location>
</feature>
<feature type="transmembrane region" description="Helical" evidence="9">
    <location>
        <begin position="269"/>
        <end position="293"/>
    </location>
</feature>
<evidence type="ECO:0000256" key="5">
    <source>
        <dbReference type="ARBA" id="ARBA00022989"/>
    </source>
</evidence>
<organism evidence="11 12">
    <name type="scientific">Fonsecaea erecta</name>
    <dbReference type="NCBI Taxonomy" id="1367422"/>
    <lineage>
        <taxon>Eukaryota</taxon>
        <taxon>Fungi</taxon>
        <taxon>Dikarya</taxon>
        <taxon>Ascomycota</taxon>
        <taxon>Pezizomycotina</taxon>
        <taxon>Eurotiomycetes</taxon>
        <taxon>Chaetothyriomycetidae</taxon>
        <taxon>Chaetothyriales</taxon>
        <taxon>Herpotrichiellaceae</taxon>
        <taxon>Fonsecaea</taxon>
    </lineage>
</organism>
<name>A0A179A101_9EURO</name>
<evidence type="ECO:0000259" key="10">
    <source>
        <dbReference type="PROSITE" id="PS50850"/>
    </source>
</evidence>
<dbReference type="PRINTS" id="PR00171">
    <property type="entry name" value="SUGRTRNSPORT"/>
</dbReference>
<comment type="similarity">
    <text evidence="2 7">Belongs to the major facilitator superfamily. Sugar transporter (TC 2.A.1.1) family.</text>
</comment>
<dbReference type="InterPro" id="IPR050360">
    <property type="entry name" value="MFS_Sugar_Transporters"/>
</dbReference>
<dbReference type="PANTHER" id="PTHR48022:SF73">
    <property type="entry name" value="METABOLITE TRANSPORT PROTEIN YDL199C-RELATED"/>
    <property type="match status" value="1"/>
</dbReference>
<evidence type="ECO:0000256" key="8">
    <source>
        <dbReference type="SAM" id="MobiDB-lite"/>
    </source>
</evidence>
<feature type="transmembrane region" description="Helical" evidence="9">
    <location>
        <begin position="334"/>
        <end position="356"/>
    </location>
</feature>
<dbReference type="InterPro" id="IPR036259">
    <property type="entry name" value="MFS_trans_sf"/>
</dbReference>
<keyword evidence="6 9" id="KW-0472">Membrane</keyword>
<dbReference type="PROSITE" id="PS00217">
    <property type="entry name" value="SUGAR_TRANSPORT_2"/>
    <property type="match status" value="1"/>
</dbReference>
<dbReference type="OrthoDB" id="648285at2759"/>
<protein>
    <recommendedName>
        <fullName evidence="10">Major facilitator superfamily (MFS) profile domain-containing protein</fullName>
    </recommendedName>
</protein>
<feature type="domain" description="Major facilitator superfamily (MFS) profile" evidence="10">
    <location>
        <begin position="23"/>
        <end position="453"/>
    </location>
</feature>
<dbReference type="GO" id="GO:0005351">
    <property type="term" value="F:carbohydrate:proton symporter activity"/>
    <property type="evidence" value="ECO:0007669"/>
    <property type="project" value="TreeGrafter"/>
</dbReference>
<dbReference type="AlphaFoldDB" id="A0A179A101"/>
<dbReference type="SUPFAM" id="SSF103473">
    <property type="entry name" value="MFS general substrate transporter"/>
    <property type="match status" value="1"/>
</dbReference>
<feature type="transmembrane region" description="Helical" evidence="9">
    <location>
        <begin position="62"/>
        <end position="80"/>
    </location>
</feature>
<feature type="transmembrane region" description="Helical" evidence="9">
    <location>
        <begin position="19"/>
        <end position="36"/>
    </location>
</feature>
<keyword evidence="12" id="KW-1185">Reference proteome</keyword>
<dbReference type="InterPro" id="IPR020846">
    <property type="entry name" value="MFS_dom"/>
</dbReference>
<accession>A0A179A101</accession>
<dbReference type="GeneID" id="30005851"/>
<dbReference type="EMBL" id="LVYI01000001">
    <property type="protein sequence ID" value="OAP65709.1"/>
    <property type="molecule type" value="Genomic_DNA"/>
</dbReference>
<feature type="transmembrane region" description="Helical" evidence="9">
    <location>
        <begin position="92"/>
        <end position="109"/>
    </location>
</feature>
<evidence type="ECO:0000256" key="7">
    <source>
        <dbReference type="RuleBase" id="RU003346"/>
    </source>
</evidence>
<sequence>MAPTDTQTARTKGLVGKPLLYFTSVFVSLGVFLFGYDQGVMSGIITGPFFRDAFNQPGPAEVGTMVAILEVGALISSLCVGRIGDIIGRRRTILYGSMIFFVGGMLQTLSNGMPMMMVGRLIAGFGVGALSTIVPVYQSEISPPHNRGKLACIEFTGNITGYAASVWVDYFCSFIQSDLSWRVPLLMQCVMGALLGFGSLIICESPRWLLDNDHDEEGIIVIANLYGKGDIHNAKARQEYREIKMNVLLQRQEGERSYSDMFKRYYKRVFIAMSAQAFAQLNGINVISYYAPLVFESAGWVGRDAILMTGINAFTYLGSTIPPWYLVDRWGRRPILLSGAVAMIISLSLISYFIFIDVRWTPTLVVVFVMIYNAAFGASWGPIPWLYPPEILPLSIRAKGASLSTASNWAFNFLVGELTPILQKSIKWRLYLVHAFFCALSFVLVYFVYPETANVRLEDMNALFGDATTAMPTPSTQAERGSLMGVGSPSSLDIRHGASQPSIFSADTAIPGLDIDPPDVQLDENGKPRVRRESNQAGVGGWIGRMVSRTRQDNGSRGQYGKIGQDED</sequence>
<evidence type="ECO:0000256" key="9">
    <source>
        <dbReference type="SAM" id="Phobius"/>
    </source>
</evidence>
<feature type="transmembrane region" description="Helical" evidence="9">
    <location>
        <begin position="121"/>
        <end position="138"/>
    </location>
</feature>
<feature type="region of interest" description="Disordered" evidence="8">
    <location>
        <begin position="523"/>
        <end position="568"/>
    </location>
</feature>
<feature type="transmembrane region" description="Helical" evidence="9">
    <location>
        <begin position="430"/>
        <end position="449"/>
    </location>
</feature>
<reference evidence="11 12" key="1">
    <citation type="submission" date="2016-04" db="EMBL/GenBank/DDBJ databases">
        <title>Draft genome of Fonsecaea erecta CBS 125763.</title>
        <authorList>
            <person name="Weiss V.A."/>
            <person name="Vicente V.A."/>
            <person name="Raittz R.T."/>
            <person name="Moreno L.F."/>
            <person name="De Souza E.M."/>
            <person name="Pedrosa F.O."/>
            <person name="Steffens M.B."/>
            <person name="Faoro H."/>
            <person name="Tadra-Sfeir M.Z."/>
            <person name="Najafzadeh M.J."/>
            <person name="Felipe M.S."/>
            <person name="Teixeira M."/>
            <person name="Sun J."/>
            <person name="Xi L."/>
            <person name="Gomes R."/>
            <person name="De Azevedo C.M."/>
            <person name="Salgado C.G."/>
            <person name="Da Silva M.B."/>
            <person name="Nascimento M.F."/>
            <person name="Queiroz-Telles F."/>
            <person name="Attili D.S."/>
            <person name="Gorbushina A."/>
        </authorList>
    </citation>
    <scope>NUCLEOTIDE SEQUENCE [LARGE SCALE GENOMIC DNA]</scope>
    <source>
        <strain evidence="11 12">CBS 125763</strain>
    </source>
</reference>
<comment type="caution">
    <text evidence="11">The sequence shown here is derived from an EMBL/GenBank/DDBJ whole genome shotgun (WGS) entry which is preliminary data.</text>
</comment>
<evidence type="ECO:0000256" key="4">
    <source>
        <dbReference type="ARBA" id="ARBA00022692"/>
    </source>
</evidence>
<dbReference type="PROSITE" id="PS50850">
    <property type="entry name" value="MFS"/>
    <property type="match status" value="1"/>
</dbReference>
<evidence type="ECO:0000313" key="12">
    <source>
        <dbReference type="Proteomes" id="UP000078343"/>
    </source>
</evidence>
<keyword evidence="4 9" id="KW-0812">Transmembrane</keyword>
<dbReference type="GO" id="GO:0016020">
    <property type="term" value="C:membrane"/>
    <property type="evidence" value="ECO:0007669"/>
    <property type="project" value="UniProtKB-SubCell"/>
</dbReference>
<comment type="subcellular location">
    <subcellularLocation>
        <location evidence="1">Membrane</location>
        <topology evidence="1">Multi-pass membrane protein</topology>
    </subcellularLocation>
</comment>
<feature type="transmembrane region" description="Helical" evidence="9">
    <location>
        <begin position="305"/>
        <end position="327"/>
    </location>
</feature>
<keyword evidence="3 7" id="KW-0813">Transport</keyword>
<proteinExistence type="inferred from homology"/>
<dbReference type="FunFam" id="1.20.1250.20:FF:000119">
    <property type="entry name" value="MFS monosaccharide transporter, putative"/>
    <property type="match status" value="1"/>
</dbReference>
<gene>
    <name evidence="11" type="ORF">AYL99_01681</name>
</gene>
<dbReference type="Proteomes" id="UP000078343">
    <property type="component" value="Unassembled WGS sequence"/>
</dbReference>
<feature type="transmembrane region" description="Helical" evidence="9">
    <location>
        <begin position="362"/>
        <end position="387"/>
    </location>
</feature>
<evidence type="ECO:0000256" key="2">
    <source>
        <dbReference type="ARBA" id="ARBA00010992"/>
    </source>
</evidence>
<keyword evidence="5 9" id="KW-1133">Transmembrane helix</keyword>
<evidence type="ECO:0000256" key="6">
    <source>
        <dbReference type="ARBA" id="ARBA00023136"/>
    </source>
</evidence>
<dbReference type="Gene3D" id="1.20.1250.20">
    <property type="entry name" value="MFS general substrate transporter like domains"/>
    <property type="match status" value="1"/>
</dbReference>
<evidence type="ECO:0000256" key="3">
    <source>
        <dbReference type="ARBA" id="ARBA00022448"/>
    </source>
</evidence>
<feature type="transmembrane region" description="Helical" evidence="9">
    <location>
        <begin position="183"/>
        <end position="203"/>
    </location>
</feature>
<dbReference type="InterPro" id="IPR003663">
    <property type="entry name" value="Sugar/inositol_transpt"/>
</dbReference>
<dbReference type="InterPro" id="IPR005829">
    <property type="entry name" value="Sugar_transporter_CS"/>
</dbReference>
<dbReference type="InterPro" id="IPR005828">
    <property type="entry name" value="MFS_sugar_transport-like"/>
</dbReference>
<feature type="compositionally biased region" description="Basic and acidic residues" evidence="8">
    <location>
        <begin position="524"/>
        <end position="534"/>
    </location>
</feature>
<dbReference type="NCBIfam" id="TIGR00879">
    <property type="entry name" value="SP"/>
    <property type="match status" value="1"/>
</dbReference>
<dbReference type="RefSeq" id="XP_018699076.1">
    <property type="nucleotide sequence ID" value="XM_018833197.1"/>
</dbReference>